<gene>
    <name evidence="2" type="ORF">AFM12_05720</name>
</gene>
<evidence type="ECO:0000256" key="1">
    <source>
        <dbReference type="SAM" id="SignalP"/>
    </source>
</evidence>
<keyword evidence="1" id="KW-0732">Signal</keyword>
<dbReference type="OrthoDB" id="10000533at2"/>
<evidence type="ECO:0000313" key="3">
    <source>
        <dbReference type="Proteomes" id="UP000050454"/>
    </source>
</evidence>
<evidence type="ECO:0000313" key="2">
    <source>
        <dbReference type="EMBL" id="KPM50042.1"/>
    </source>
</evidence>
<proteinExistence type="predicted"/>
<name>A0A0P7C5H6_9BACT</name>
<feature type="chain" id="PRO_5006136590" description="DUF3887 domain-containing protein" evidence="1">
    <location>
        <begin position="24"/>
        <end position="141"/>
    </location>
</feature>
<accession>A0A0P7C5H6</accession>
<reference evidence="2 3" key="1">
    <citation type="submission" date="2015-07" db="EMBL/GenBank/DDBJ databases">
        <title>The draft genome sequence of Leadbetterella sp. JN14-9.</title>
        <authorList>
            <person name="Liu Y."/>
            <person name="Du J."/>
            <person name="Shao Z."/>
        </authorList>
    </citation>
    <scope>NUCLEOTIDE SEQUENCE [LARGE SCALE GENOMIC DNA]</scope>
    <source>
        <strain evidence="2 3">JN14-9</strain>
    </source>
</reference>
<protein>
    <recommendedName>
        <fullName evidence="4">DUF3887 domain-containing protein</fullName>
    </recommendedName>
</protein>
<evidence type="ECO:0008006" key="4">
    <source>
        <dbReference type="Google" id="ProtNLM"/>
    </source>
</evidence>
<dbReference type="Proteomes" id="UP000050454">
    <property type="component" value="Unassembled WGS sequence"/>
</dbReference>
<keyword evidence="3" id="KW-1185">Reference proteome</keyword>
<comment type="caution">
    <text evidence="2">The sequence shown here is derived from an EMBL/GenBank/DDBJ whole genome shotgun (WGS) entry which is preliminary data.</text>
</comment>
<organism evidence="2 3">
    <name type="scientific">Jiulongibacter sediminis</name>
    <dbReference type="NCBI Taxonomy" id="1605367"/>
    <lineage>
        <taxon>Bacteria</taxon>
        <taxon>Pseudomonadati</taxon>
        <taxon>Bacteroidota</taxon>
        <taxon>Cytophagia</taxon>
        <taxon>Cytophagales</taxon>
        <taxon>Leadbetterellaceae</taxon>
        <taxon>Jiulongibacter</taxon>
    </lineage>
</organism>
<feature type="signal peptide" evidence="1">
    <location>
        <begin position="1"/>
        <end position="23"/>
    </location>
</feature>
<dbReference type="AlphaFoldDB" id="A0A0P7C5H6"/>
<dbReference type="EMBL" id="LGTQ01000005">
    <property type="protein sequence ID" value="KPM50042.1"/>
    <property type="molecule type" value="Genomic_DNA"/>
</dbReference>
<dbReference type="RefSeq" id="WP_055144878.1">
    <property type="nucleotide sequence ID" value="NZ_JXSZ01000005.1"/>
</dbReference>
<sequence>MKKLFAPALLIAGLVLGTSSSFANEIVSENNNDHDREKAAAFYKKNKEEIQNYKSVVSTFFSSNGQFQNLTDEQQNEFINSAESLKQELSQKDDYRAKRFLKKVDLTENIFRFVWESKPEYVEMDFSFEAPVIAPETEVIL</sequence>